<evidence type="ECO:0000256" key="4">
    <source>
        <dbReference type="ARBA" id="ARBA00022989"/>
    </source>
</evidence>
<proteinExistence type="predicted"/>
<feature type="transmembrane region" description="Helical" evidence="6">
    <location>
        <begin position="61"/>
        <end position="76"/>
    </location>
</feature>
<keyword evidence="2" id="KW-1003">Cell membrane</keyword>
<dbReference type="InterPro" id="IPR051791">
    <property type="entry name" value="Pra-immunoreactive"/>
</dbReference>
<keyword evidence="9" id="KW-1185">Reference proteome</keyword>
<gene>
    <name evidence="8" type="ORF">HOV93_49380</name>
</gene>
<name>A0A7V8VA62_9BACT</name>
<reference evidence="8 9" key="1">
    <citation type="submission" date="2020-05" db="EMBL/GenBank/DDBJ databases">
        <title>Bremerella alba sp. nov., a novel planctomycete isolated from the surface of the macroalga Fucus spiralis.</title>
        <authorList>
            <person name="Godinho O."/>
            <person name="Botelho R."/>
            <person name="Albuquerque L."/>
            <person name="Wiegand S."/>
            <person name="Da Costa M.S."/>
            <person name="Lobo-Da-Cunha A."/>
            <person name="Jogler C."/>
            <person name="Lage O.M."/>
        </authorList>
    </citation>
    <scope>NUCLEOTIDE SEQUENCE [LARGE SCALE GENOMIC DNA]</scope>
    <source>
        <strain evidence="8 9">FF15</strain>
    </source>
</reference>
<evidence type="ECO:0000256" key="3">
    <source>
        <dbReference type="ARBA" id="ARBA00022692"/>
    </source>
</evidence>
<sequence length="185" mass="21153">MSDNSLGEADFYDPSDYIGIGRRLLVYLIDSFVMIVVGVPLWILVTTLWKFDLLQMDDPNIPFWTIYLISIWVYLVPIKRSRFGTLGFWLLGINIVSAQGGPPSLLVMTGRMLMWILGPFNFFLDLFWLGLDSERQTLRDCFMGTYLIKRDAKAIGRAPVHLTRYNAMGFALTYPRVCRPNAAGK</sequence>
<keyword evidence="3 6" id="KW-0812">Transmembrane</keyword>
<evidence type="ECO:0000259" key="7">
    <source>
        <dbReference type="Pfam" id="PF06271"/>
    </source>
</evidence>
<evidence type="ECO:0000313" key="8">
    <source>
        <dbReference type="EMBL" id="MBA2117736.1"/>
    </source>
</evidence>
<dbReference type="EMBL" id="JABRWO010000019">
    <property type="protein sequence ID" value="MBA2117736.1"/>
    <property type="molecule type" value="Genomic_DNA"/>
</dbReference>
<keyword evidence="5 6" id="KW-0472">Membrane</keyword>
<protein>
    <recommendedName>
        <fullName evidence="7">RDD domain-containing protein</fullName>
    </recommendedName>
</protein>
<keyword evidence="4 6" id="KW-1133">Transmembrane helix</keyword>
<evidence type="ECO:0000256" key="2">
    <source>
        <dbReference type="ARBA" id="ARBA00022475"/>
    </source>
</evidence>
<comment type="subcellular location">
    <subcellularLocation>
        <location evidence="1">Cell membrane</location>
        <topology evidence="1">Multi-pass membrane protein</topology>
    </subcellularLocation>
</comment>
<evidence type="ECO:0000313" key="9">
    <source>
        <dbReference type="Proteomes" id="UP000551616"/>
    </source>
</evidence>
<accession>A0A7V8VA62</accession>
<organism evidence="8 9">
    <name type="scientific">Bremerella alba</name>
    <dbReference type="NCBI Taxonomy" id="980252"/>
    <lineage>
        <taxon>Bacteria</taxon>
        <taxon>Pseudomonadati</taxon>
        <taxon>Planctomycetota</taxon>
        <taxon>Planctomycetia</taxon>
        <taxon>Pirellulales</taxon>
        <taxon>Pirellulaceae</taxon>
        <taxon>Bremerella</taxon>
    </lineage>
</organism>
<dbReference type="GO" id="GO:0005886">
    <property type="term" value="C:plasma membrane"/>
    <property type="evidence" value="ECO:0007669"/>
    <property type="project" value="UniProtKB-SubCell"/>
</dbReference>
<dbReference type="PANTHER" id="PTHR36115:SF6">
    <property type="entry name" value="PROLINE-RICH ANTIGEN HOMOLOG"/>
    <property type="match status" value="1"/>
</dbReference>
<dbReference type="PANTHER" id="PTHR36115">
    <property type="entry name" value="PROLINE-RICH ANTIGEN HOMOLOG-RELATED"/>
    <property type="match status" value="1"/>
</dbReference>
<comment type="caution">
    <text evidence="8">The sequence shown here is derived from an EMBL/GenBank/DDBJ whole genome shotgun (WGS) entry which is preliminary data.</text>
</comment>
<dbReference type="Pfam" id="PF06271">
    <property type="entry name" value="RDD"/>
    <property type="match status" value="1"/>
</dbReference>
<feature type="transmembrane region" description="Helical" evidence="6">
    <location>
        <begin position="24"/>
        <end position="49"/>
    </location>
</feature>
<evidence type="ECO:0000256" key="1">
    <source>
        <dbReference type="ARBA" id="ARBA00004651"/>
    </source>
</evidence>
<evidence type="ECO:0000256" key="5">
    <source>
        <dbReference type="ARBA" id="ARBA00023136"/>
    </source>
</evidence>
<dbReference type="Proteomes" id="UP000551616">
    <property type="component" value="Unassembled WGS sequence"/>
</dbReference>
<feature type="transmembrane region" description="Helical" evidence="6">
    <location>
        <begin position="83"/>
        <end position="100"/>
    </location>
</feature>
<evidence type="ECO:0000256" key="6">
    <source>
        <dbReference type="SAM" id="Phobius"/>
    </source>
</evidence>
<dbReference type="InterPro" id="IPR010432">
    <property type="entry name" value="RDD"/>
</dbReference>
<dbReference type="RefSeq" id="WP_207399104.1">
    <property type="nucleotide sequence ID" value="NZ_JABRWO010000019.1"/>
</dbReference>
<feature type="domain" description="RDD" evidence="7">
    <location>
        <begin position="19"/>
        <end position="144"/>
    </location>
</feature>
<feature type="transmembrane region" description="Helical" evidence="6">
    <location>
        <begin position="112"/>
        <end position="131"/>
    </location>
</feature>
<dbReference type="AlphaFoldDB" id="A0A7V8VA62"/>